<dbReference type="PANTHER" id="PTHR48090:SF1">
    <property type="entry name" value="PROPHAGE BACTOPRENOL GLUCOSYL TRANSFERASE HOMOLOG"/>
    <property type="match status" value="1"/>
</dbReference>
<sequence>MSRPPATRTMPSLSAIVPCYNEESVLNELRNRLITACQEAVGNDYELVLIDDGSSDRTREILRQFQTEDPRITVVLLSRNHGHQLALSAGLSVARGERLFVLDADLQDPPELLTEMMARMDEGYDVVYGTRRSRTGESAFKIRTAHLFYRLLNRMVDIEIPSDTGDFRLMSRRVADVLLAMPERYRFVRGMVSWAGFPQTPFFYDRDARFAGETKYPFRRMVLFAVDAVTSFSILPLRLATALGFFSAAFGFLFSFWVLGAWLLGATIAGWTSIALLMLLLGGTQLIVMGILGEYVGRTYIEAKRRPLFVVEQVLRTETPADD</sequence>
<protein>
    <submittedName>
        <fullName evidence="9">Bactoprenol glucosyl transferase</fullName>
        <ecNumber evidence="9">2.4.1.-</ecNumber>
    </submittedName>
</protein>
<dbReference type="RefSeq" id="WP_328983481.1">
    <property type="nucleotide sequence ID" value="NZ_CP121472.1"/>
</dbReference>
<evidence type="ECO:0000313" key="9">
    <source>
        <dbReference type="EMBL" id="WPL17670.1"/>
    </source>
</evidence>
<evidence type="ECO:0000256" key="1">
    <source>
        <dbReference type="ARBA" id="ARBA00004141"/>
    </source>
</evidence>
<dbReference type="SUPFAM" id="SSF53448">
    <property type="entry name" value="Nucleotide-diphospho-sugar transferases"/>
    <property type="match status" value="1"/>
</dbReference>
<proteinExistence type="predicted"/>
<dbReference type="InterPro" id="IPR050256">
    <property type="entry name" value="Glycosyltransferase_2"/>
</dbReference>
<dbReference type="Gene3D" id="3.90.550.10">
    <property type="entry name" value="Spore Coat Polysaccharide Biosynthesis Protein SpsA, Chain A"/>
    <property type="match status" value="1"/>
</dbReference>
<keyword evidence="6 7" id="KW-0472">Membrane</keyword>
<keyword evidence="3 9" id="KW-0808">Transferase</keyword>
<evidence type="ECO:0000256" key="4">
    <source>
        <dbReference type="ARBA" id="ARBA00022692"/>
    </source>
</evidence>
<evidence type="ECO:0000313" key="10">
    <source>
        <dbReference type="Proteomes" id="UP001432180"/>
    </source>
</evidence>
<keyword evidence="4 7" id="KW-0812">Transmembrane</keyword>
<reference evidence="9 10" key="1">
    <citation type="journal article" date="2023" name="Microorganisms">
        <title>Thiorhodovibrio frisius and Trv. litoralis spp. nov., Two Novel Members from a Clade of Fastidious Purple Sulfur Bacteria That Exhibit Unique Red-Shifted Light-Harvesting Capabilities.</title>
        <authorList>
            <person name="Methner A."/>
            <person name="Kuzyk S.B."/>
            <person name="Petersen J."/>
            <person name="Bauer S."/>
            <person name="Brinkmann H."/>
            <person name="Sichau K."/>
            <person name="Wanner G."/>
            <person name="Wolf J."/>
            <person name="Neumann-Schaal M."/>
            <person name="Henke P."/>
            <person name="Tank M."/>
            <person name="Sproer C."/>
            <person name="Bunk B."/>
            <person name="Overmann J."/>
        </authorList>
    </citation>
    <scope>NUCLEOTIDE SEQUENCE [LARGE SCALE GENOMIC DNA]</scope>
    <source>
        <strain evidence="9 10">DSM 6702</strain>
    </source>
</reference>
<feature type="domain" description="Glycosyltransferase 2-like" evidence="8">
    <location>
        <begin position="14"/>
        <end position="176"/>
    </location>
</feature>
<feature type="transmembrane region" description="Helical" evidence="7">
    <location>
        <begin position="270"/>
        <end position="296"/>
    </location>
</feature>
<dbReference type="PANTHER" id="PTHR48090">
    <property type="entry name" value="UNDECAPRENYL-PHOSPHATE 4-DEOXY-4-FORMAMIDO-L-ARABINOSE TRANSFERASE-RELATED"/>
    <property type="match status" value="1"/>
</dbReference>
<dbReference type="Pfam" id="PF00535">
    <property type="entry name" value="Glycos_transf_2"/>
    <property type="match status" value="1"/>
</dbReference>
<gene>
    <name evidence="9" type="primary">yfdH_2</name>
    <name evidence="9" type="ORF">Thiowin_02709</name>
</gene>
<keyword evidence="5 7" id="KW-1133">Transmembrane helix</keyword>
<dbReference type="EMBL" id="CP121472">
    <property type="protein sequence ID" value="WPL17670.1"/>
    <property type="molecule type" value="Genomic_DNA"/>
</dbReference>
<comment type="subcellular location">
    <subcellularLocation>
        <location evidence="1">Membrane</location>
        <topology evidence="1">Multi-pass membrane protein</topology>
    </subcellularLocation>
</comment>
<dbReference type="CDD" id="cd04187">
    <property type="entry name" value="DPM1_like_bac"/>
    <property type="match status" value="1"/>
</dbReference>
<dbReference type="EC" id="2.4.1.-" evidence="9"/>
<evidence type="ECO:0000256" key="7">
    <source>
        <dbReference type="SAM" id="Phobius"/>
    </source>
</evidence>
<evidence type="ECO:0000259" key="8">
    <source>
        <dbReference type="Pfam" id="PF00535"/>
    </source>
</evidence>
<evidence type="ECO:0000256" key="5">
    <source>
        <dbReference type="ARBA" id="ARBA00022989"/>
    </source>
</evidence>
<dbReference type="GO" id="GO:0016757">
    <property type="term" value="F:glycosyltransferase activity"/>
    <property type="evidence" value="ECO:0007669"/>
    <property type="project" value="UniProtKB-KW"/>
</dbReference>
<evidence type="ECO:0000256" key="6">
    <source>
        <dbReference type="ARBA" id="ARBA00023136"/>
    </source>
</evidence>
<dbReference type="Proteomes" id="UP001432180">
    <property type="component" value="Chromosome"/>
</dbReference>
<keyword evidence="2 9" id="KW-0328">Glycosyltransferase</keyword>
<name>A0ABZ0SAU3_9GAMM</name>
<accession>A0ABZ0SAU3</accession>
<dbReference type="InterPro" id="IPR001173">
    <property type="entry name" value="Glyco_trans_2-like"/>
</dbReference>
<keyword evidence="10" id="KW-1185">Reference proteome</keyword>
<organism evidence="9 10">
    <name type="scientific">Thiorhodovibrio winogradskyi</name>
    <dbReference type="NCBI Taxonomy" id="77007"/>
    <lineage>
        <taxon>Bacteria</taxon>
        <taxon>Pseudomonadati</taxon>
        <taxon>Pseudomonadota</taxon>
        <taxon>Gammaproteobacteria</taxon>
        <taxon>Chromatiales</taxon>
        <taxon>Chromatiaceae</taxon>
        <taxon>Thiorhodovibrio</taxon>
    </lineage>
</organism>
<feature type="transmembrane region" description="Helical" evidence="7">
    <location>
        <begin position="242"/>
        <end position="264"/>
    </location>
</feature>
<evidence type="ECO:0000256" key="3">
    <source>
        <dbReference type="ARBA" id="ARBA00022679"/>
    </source>
</evidence>
<evidence type="ECO:0000256" key="2">
    <source>
        <dbReference type="ARBA" id="ARBA00022676"/>
    </source>
</evidence>
<dbReference type="InterPro" id="IPR029044">
    <property type="entry name" value="Nucleotide-diphossugar_trans"/>
</dbReference>